<dbReference type="InterPro" id="IPR036890">
    <property type="entry name" value="HATPase_C_sf"/>
</dbReference>
<evidence type="ECO:0000313" key="5">
    <source>
        <dbReference type="EMBL" id="CAB4846368.1"/>
    </source>
</evidence>
<evidence type="ECO:0000313" key="3">
    <source>
        <dbReference type="EMBL" id="CAB4706767.1"/>
    </source>
</evidence>
<protein>
    <submittedName>
        <fullName evidence="1">Unannotated protein</fullName>
    </submittedName>
</protein>
<dbReference type="EMBL" id="CAFAAO010000004">
    <property type="protein sequence ID" value="CAB4797875.1"/>
    <property type="molecule type" value="Genomic_DNA"/>
</dbReference>
<accession>A0A6J5YX01</accession>
<dbReference type="CDD" id="cd16936">
    <property type="entry name" value="HATPase_RsbW-like"/>
    <property type="match status" value="1"/>
</dbReference>
<dbReference type="EMBL" id="CAEZYC010000027">
    <property type="protein sequence ID" value="CAB4706767.1"/>
    <property type="molecule type" value="Genomic_DNA"/>
</dbReference>
<dbReference type="EMBL" id="CAFBPK010000012">
    <property type="protein sequence ID" value="CAB5020160.1"/>
    <property type="molecule type" value="Genomic_DNA"/>
</dbReference>
<organism evidence="1">
    <name type="scientific">freshwater metagenome</name>
    <dbReference type="NCBI Taxonomy" id="449393"/>
    <lineage>
        <taxon>unclassified sequences</taxon>
        <taxon>metagenomes</taxon>
        <taxon>ecological metagenomes</taxon>
    </lineage>
</organism>
<evidence type="ECO:0000313" key="1">
    <source>
        <dbReference type="EMBL" id="CAB4334841.1"/>
    </source>
</evidence>
<gene>
    <name evidence="3" type="ORF">UFOPK2648_00640</name>
    <name evidence="4" type="ORF">UFOPK3037_00421</name>
    <name evidence="5" type="ORF">UFOPK3278_00287</name>
    <name evidence="1" type="ORF">UFOPK3406_00503</name>
    <name evidence="2" type="ORF">UFOPK3925_01321</name>
    <name evidence="6" type="ORF">UFOPK4097_00883</name>
    <name evidence="7" type="ORF">UFOPK4301_00197</name>
</gene>
<dbReference type="EMBL" id="CAESAI010000008">
    <property type="protein sequence ID" value="CAB4334841.1"/>
    <property type="molecule type" value="Genomic_DNA"/>
</dbReference>
<evidence type="ECO:0000313" key="7">
    <source>
        <dbReference type="EMBL" id="CAB5044918.1"/>
    </source>
</evidence>
<evidence type="ECO:0000313" key="4">
    <source>
        <dbReference type="EMBL" id="CAB4797875.1"/>
    </source>
</evidence>
<evidence type="ECO:0000313" key="6">
    <source>
        <dbReference type="EMBL" id="CAB5020160.1"/>
    </source>
</evidence>
<proteinExistence type="predicted"/>
<dbReference type="EMBL" id="CAESAD010000012">
    <property type="protein sequence ID" value="CAB4344046.1"/>
    <property type="molecule type" value="Genomic_DNA"/>
</dbReference>
<dbReference type="InterPro" id="IPR050267">
    <property type="entry name" value="Anti-sigma-factor_SerPK"/>
</dbReference>
<sequence length="142" mass="15694">MSAYNESSNPDLAIYFGDFLATIACWTMPAMVDSVQVARQQVSDFLGSEGGVDLDHAIAVTSELVANSIVHATTELQVILERWQYMIKVVVSDLNDQPPVMRSLDVAVDSGRGMHIVEEYSDLWGYELTDSGKRIWAGFQCS</sequence>
<dbReference type="PANTHER" id="PTHR35526">
    <property type="entry name" value="ANTI-SIGMA-F FACTOR RSBW-RELATED"/>
    <property type="match status" value="1"/>
</dbReference>
<dbReference type="Gene3D" id="3.30.565.10">
    <property type="entry name" value="Histidine kinase-like ATPase, C-terminal domain"/>
    <property type="match status" value="1"/>
</dbReference>
<dbReference type="AlphaFoldDB" id="A0A6J5YX01"/>
<dbReference type="EMBL" id="CAFBIX010000005">
    <property type="protein sequence ID" value="CAB4846368.1"/>
    <property type="molecule type" value="Genomic_DNA"/>
</dbReference>
<dbReference type="EMBL" id="CAFBQG010000014">
    <property type="protein sequence ID" value="CAB5044918.1"/>
    <property type="molecule type" value="Genomic_DNA"/>
</dbReference>
<reference evidence="1" key="1">
    <citation type="submission" date="2020-05" db="EMBL/GenBank/DDBJ databases">
        <authorList>
            <person name="Chiriac C."/>
            <person name="Salcher M."/>
            <person name="Ghai R."/>
            <person name="Kavagutti S V."/>
        </authorList>
    </citation>
    <scope>NUCLEOTIDE SEQUENCE</scope>
</reference>
<evidence type="ECO:0000313" key="2">
    <source>
        <dbReference type="EMBL" id="CAB4344046.1"/>
    </source>
</evidence>
<name>A0A6J5YX01_9ZZZZ</name>
<dbReference type="PANTHER" id="PTHR35526:SF3">
    <property type="entry name" value="ANTI-SIGMA-F FACTOR RSBW"/>
    <property type="match status" value="1"/>
</dbReference>